<comment type="caution">
    <text evidence="1">The sequence shown here is derived from an EMBL/GenBank/DDBJ whole genome shotgun (WGS) entry which is preliminary data.</text>
</comment>
<evidence type="ECO:0000313" key="1">
    <source>
        <dbReference type="EMBL" id="GFD30717.1"/>
    </source>
</evidence>
<name>A0A699V6P4_TANCI</name>
<dbReference type="AlphaFoldDB" id="A0A699V6P4"/>
<gene>
    <name evidence="1" type="ORF">Tci_902686</name>
</gene>
<dbReference type="EMBL" id="BKCJ011406838">
    <property type="protein sequence ID" value="GFD30717.1"/>
    <property type="molecule type" value="Genomic_DNA"/>
</dbReference>
<sequence>MPPSPLDAKRVLFKDDIKVVGNDSPRNSDTLSGSIATGCGIDEAGAGKTPDRLMLPVKNPRMDELRDNRYNSFKTWSGRLERQLSTLRGKSLPRN</sequence>
<protein>
    <submittedName>
        <fullName evidence="1">Voltage-dependent anion channel</fullName>
    </submittedName>
</protein>
<feature type="non-terminal residue" evidence="1">
    <location>
        <position position="95"/>
    </location>
</feature>
<proteinExistence type="predicted"/>
<organism evidence="1">
    <name type="scientific">Tanacetum cinerariifolium</name>
    <name type="common">Dalmatian daisy</name>
    <name type="synonym">Chrysanthemum cinerariifolium</name>
    <dbReference type="NCBI Taxonomy" id="118510"/>
    <lineage>
        <taxon>Eukaryota</taxon>
        <taxon>Viridiplantae</taxon>
        <taxon>Streptophyta</taxon>
        <taxon>Embryophyta</taxon>
        <taxon>Tracheophyta</taxon>
        <taxon>Spermatophyta</taxon>
        <taxon>Magnoliopsida</taxon>
        <taxon>eudicotyledons</taxon>
        <taxon>Gunneridae</taxon>
        <taxon>Pentapetalae</taxon>
        <taxon>asterids</taxon>
        <taxon>campanulids</taxon>
        <taxon>Asterales</taxon>
        <taxon>Asteraceae</taxon>
        <taxon>Asteroideae</taxon>
        <taxon>Anthemideae</taxon>
        <taxon>Anthemidinae</taxon>
        <taxon>Tanacetum</taxon>
    </lineage>
</organism>
<accession>A0A699V6P4</accession>
<reference evidence="1" key="1">
    <citation type="journal article" date="2019" name="Sci. Rep.">
        <title>Draft genome of Tanacetum cinerariifolium, the natural source of mosquito coil.</title>
        <authorList>
            <person name="Yamashiro T."/>
            <person name="Shiraishi A."/>
            <person name="Satake H."/>
            <person name="Nakayama K."/>
        </authorList>
    </citation>
    <scope>NUCLEOTIDE SEQUENCE</scope>
</reference>